<feature type="domain" description="CxC2-like cysteine cluster KDZ transposase-associated" evidence="1">
    <location>
        <begin position="69"/>
        <end position="177"/>
    </location>
</feature>
<name>A0AAD4GED9_BOLED</name>
<keyword evidence="3" id="KW-1185">Reference proteome</keyword>
<dbReference type="InterPro" id="IPR040521">
    <property type="entry name" value="KDZ"/>
</dbReference>
<accession>A0AAD4GED9</accession>
<reference evidence="2" key="2">
    <citation type="journal article" date="2020" name="Nat. Commun.">
        <title>Large-scale genome sequencing of mycorrhizal fungi provides insights into the early evolution of symbiotic traits.</title>
        <authorList>
            <person name="Miyauchi S."/>
            <person name="Kiss E."/>
            <person name="Kuo A."/>
            <person name="Drula E."/>
            <person name="Kohler A."/>
            <person name="Sanchez-Garcia M."/>
            <person name="Morin E."/>
            <person name="Andreopoulos B."/>
            <person name="Barry K.W."/>
            <person name="Bonito G."/>
            <person name="Buee M."/>
            <person name="Carver A."/>
            <person name="Chen C."/>
            <person name="Cichocki N."/>
            <person name="Clum A."/>
            <person name="Culley D."/>
            <person name="Crous P.W."/>
            <person name="Fauchery L."/>
            <person name="Girlanda M."/>
            <person name="Hayes R.D."/>
            <person name="Keri Z."/>
            <person name="LaButti K."/>
            <person name="Lipzen A."/>
            <person name="Lombard V."/>
            <person name="Magnuson J."/>
            <person name="Maillard F."/>
            <person name="Murat C."/>
            <person name="Nolan M."/>
            <person name="Ohm R.A."/>
            <person name="Pangilinan J."/>
            <person name="Pereira M.F."/>
            <person name="Perotto S."/>
            <person name="Peter M."/>
            <person name="Pfister S."/>
            <person name="Riley R."/>
            <person name="Sitrit Y."/>
            <person name="Stielow J.B."/>
            <person name="Szollosi G."/>
            <person name="Zifcakova L."/>
            <person name="Stursova M."/>
            <person name="Spatafora J.W."/>
            <person name="Tedersoo L."/>
            <person name="Vaario L.M."/>
            <person name="Yamada A."/>
            <person name="Yan M."/>
            <person name="Wang P."/>
            <person name="Xu J."/>
            <person name="Bruns T."/>
            <person name="Baldrian P."/>
            <person name="Vilgalys R."/>
            <person name="Dunand C."/>
            <person name="Henrissat B."/>
            <person name="Grigoriev I.V."/>
            <person name="Hibbett D."/>
            <person name="Nagy L.G."/>
            <person name="Martin F.M."/>
        </authorList>
    </citation>
    <scope>NUCLEOTIDE SEQUENCE</scope>
    <source>
        <strain evidence="2">BED1</strain>
    </source>
</reference>
<dbReference type="AlphaFoldDB" id="A0AAD4GED9"/>
<comment type="caution">
    <text evidence="2">The sequence shown here is derived from an EMBL/GenBank/DDBJ whole genome shotgun (WGS) entry which is preliminary data.</text>
</comment>
<sequence length="895" mass="102511">MPKGFIRHEGRGGAPSLCSHCQRQDRVYRCEDCFSIELHCLECIVKLHISLPFHRIKQWNGSFFMRIPLKSLGLRIQLGHPASQSCIRPVPASTSDDFVVVNINGVHEVSLDFCGCETAQSRMKQLLRARLYPATVRDPRTAATFQVLQQFHILSFESKTSAYEFYSALARLSDNTGTQKPRDRYDEFVRMIREWRNLKLLKRSGRTHDPAGLDETKAGQCAVLCPACPQPGKNLHVDFLKAPPTQSWIYTLFVGIDANFRLKRRNVSADSVDPSLNGGSAYFVEENAFKSYLLLRMGDTQEKSTCSGHTAVNLVNSKKSHGLAATGVGTVDCARHNTKLPTAVGDLQKGEKYTNMDYLFFSAVQHFPSLTRVFALYDIACQWSKHLWERMETLPPSLRFEHGNDRVDFAVPKFHLPAHKETCQLNYSFNFIPWVGRTDGEAPERGWANINPVASSTKEMGPGSRRDTLDDFFGDWNWKKTTGLHDALLTKLKEAVMQRHHQCIALQELEAALPLGRVSQWTAEVEAWEADRERANPFQRKREVVTQAKIRLELAKEEAKLLQEGDDISLDSEVSPSVLISTGLDLEDQQRRLSAEISSLPSDATDEQRLKVQTRINVLQRKIESWTSYQMLYMPLLARQRASELSKLDPLQEARPHLFNLLLPSQCPPSFSARRLKEYEWKLRFAQTMDALEDIRQNLRLRSYLLKFKKTNIRGQVANTRAQNTLNTVKDRLDANVRKYRTARAALMSLSPALEKTGWDSIIRELLDDDIRSLTVGLDGQTEGRRMLSWIWQTLGVTKDQDEDLQDALRVEWCKVRARSHRWTEEVILLLEEMRRVKQFFDWKVQWWREQSAYGSRQATLFAELKASCEKKWNNVPGLVRMKGQEAVITPPVCI</sequence>
<dbReference type="Pfam" id="PF18758">
    <property type="entry name" value="KDZ"/>
    <property type="match status" value="1"/>
</dbReference>
<organism evidence="2 3">
    <name type="scientific">Boletus edulis BED1</name>
    <dbReference type="NCBI Taxonomy" id="1328754"/>
    <lineage>
        <taxon>Eukaryota</taxon>
        <taxon>Fungi</taxon>
        <taxon>Dikarya</taxon>
        <taxon>Basidiomycota</taxon>
        <taxon>Agaricomycotina</taxon>
        <taxon>Agaricomycetes</taxon>
        <taxon>Agaricomycetidae</taxon>
        <taxon>Boletales</taxon>
        <taxon>Boletineae</taxon>
        <taxon>Boletaceae</taxon>
        <taxon>Boletoideae</taxon>
        <taxon>Boletus</taxon>
    </lineage>
</organism>
<evidence type="ECO:0000313" key="3">
    <source>
        <dbReference type="Proteomes" id="UP001194468"/>
    </source>
</evidence>
<gene>
    <name evidence="2" type="ORF">L210DRAFT_3612552</name>
</gene>
<evidence type="ECO:0000259" key="1">
    <source>
        <dbReference type="Pfam" id="PF18803"/>
    </source>
</evidence>
<dbReference type="InterPro" id="IPR041457">
    <property type="entry name" value="CxC2_KDZ-assoc"/>
</dbReference>
<dbReference type="EMBL" id="WHUW01000014">
    <property type="protein sequence ID" value="KAF8439287.1"/>
    <property type="molecule type" value="Genomic_DNA"/>
</dbReference>
<protein>
    <recommendedName>
        <fullName evidence="1">CxC2-like cysteine cluster KDZ transposase-associated domain-containing protein</fullName>
    </recommendedName>
</protein>
<evidence type="ECO:0000313" key="2">
    <source>
        <dbReference type="EMBL" id="KAF8439287.1"/>
    </source>
</evidence>
<dbReference type="PANTHER" id="PTHR33096:SF1">
    <property type="entry name" value="CXC1-LIKE CYSTEINE CLUSTER ASSOCIATED WITH KDZ TRANSPOSASES DOMAIN-CONTAINING PROTEIN"/>
    <property type="match status" value="1"/>
</dbReference>
<proteinExistence type="predicted"/>
<dbReference type="Proteomes" id="UP001194468">
    <property type="component" value="Unassembled WGS sequence"/>
</dbReference>
<dbReference type="PANTHER" id="PTHR33096">
    <property type="entry name" value="CXC2 DOMAIN-CONTAINING PROTEIN"/>
    <property type="match status" value="1"/>
</dbReference>
<reference evidence="2" key="1">
    <citation type="submission" date="2019-10" db="EMBL/GenBank/DDBJ databases">
        <authorList>
            <consortium name="DOE Joint Genome Institute"/>
            <person name="Kuo A."/>
            <person name="Miyauchi S."/>
            <person name="Kiss E."/>
            <person name="Drula E."/>
            <person name="Kohler A."/>
            <person name="Sanchez-Garcia M."/>
            <person name="Andreopoulos B."/>
            <person name="Barry K.W."/>
            <person name="Bonito G."/>
            <person name="Buee M."/>
            <person name="Carver A."/>
            <person name="Chen C."/>
            <person name="Cichocki N."/>
            <person name="Clum A."/>
            <person name="Culley D."/>
            <person name="Crous P.W."/>
            <person name="Fauchery L."/>
            <person name="Girlanda M."/>
            <person name="Hayes R."/>
            <person name="Keri Z."/>
            <person name="LaButti K."/>
            <person name="Lipzen A."/>
            <person name="Lombard V."/>
            <person name="Magnuson J."/>
            <person name="Maillard F."/>
            <person name="Morin E."/>
            <person name="Murat C."/>
            <person name="Nolan M."/>
            <person name="Ohm R."/>
            <person name="Pangilinan J."/>
            <person name="Pereira M."/>
            <person name="Perotto S."/>
            <person name="Peter M."/>
            <person name="Riley R."/>
            <person name="Sitrit Y."/>
            <person name="Stielow B."/>
            <person name="Szollosi G."/>
            <person name="Zifcakova L."/>
            <person name="Stursova M."/>
            <person name="Spatafora J.W."/>
            <person name="Tedersoo L."/>
            <person name="Vaario L.-M."/>
            <person name="Yamada A."/>
            <person name="Yan M."/>
            <person name="Wang P."/>
            <person name="Xu J."/>
            <person name="Bruns T."/>
            <person name="Baldrian P."/>
            <person name="Vilgalys R."/>
            <person name="Henrissat B."/>
            <person name="Grigoriev I.V."/>
            <person name="Hibbett D."/>
            <person name="Nagy L.G."/>
            <person name="Martin F.M."/>
        </authorList>
    </citation>
    <scope>NUCLEOTIDE SEQUENCE</scope>
    <source>
        <strain evidence="2">BED1</strain>
    </source>
</reference>
<dbReference type="Pfam" id="PF18803">
    <property type="entry name" value="CxC2"/>
    <property type="match status" value="1"/>
</dbReference>